<proteinExistence type="predicted"/>
<keyword evidence="2" id="KW-1185">Reference proteome</keyword>
<organism evidence="1 2">
    <name type="scientific">Flagellimonas nanhaiensis</name>
    <dbReference type="NCBI Taxonomy" id="2292706"/>
    <lineage>
        <taxon>Bacteria</taxon>
        <taxon>Pseudomonadati</taxon>
        <taxon>Bacteroidota</taxon>
        <taxon>Flavobacteriia</taxon>
        <taxon>Flavobacteriales</taxon>
        <taxon>Flavobacteriaceae</taxon>
        <taxon>Flagellimonas</taxon>
    </lineage>
</organism>
<protein>
    <recommendedName>
        <fullName evidence="3">Aromatic hydrocarbon degradation protein</fullName>
    </recommendedName>
</protein>
<accession>A0A371JRN5</accession>
<sequence length="388" mass="43489">MAQNVFITPDIKGFLNDNAYNARSEALGKNTITLDGIKTAFENPAVLSSSNEKLSLGFNYDKGHYMYPKSYYITGGVSYRINDRIVVGFDTRHWIDPEPYWRTIIGSQAFSTDKNTFNANSIMVAGKIIEGLHVGASVHFMNQKEIDNNETASQTLASTGVVYDRAVNWIKNEKFQNQKIRGAVSLFNTLMKGSYTERANDSVFGFRDIPIILRIGTSYSFSHPINLEFAKNSKLLKDAPQKLDVSLHLQYSNWLASDDHIFTSSENHTMVGVGVEGTALNTLALRLGYFTETRGTDVDPGEIAVTKNRRKAFTWGLGFILPVHKWSNNGIPFETRLDILAKGLPDVLNENRTERVHPDFTDDKLQLSIGLQLNLKSNTPKNPEQLNP</sequence>
<evidence type="ECO:0008006" key="3">
    <source>
        <dbReference type="Google" id="ProtNLM"/>
    </source>
</evidence>
<gene>
    <name evidence="1" type="ORF">DX873_12605</name>
</gene>
<reference evidence="1 2" key="1">
    <citation type="submission" date="2018-08" db="EMBL/GenBank/DDBJ databases">
        <title>Muricauda nanhaiensis sp. nov., isolated from seawater of the South China Sea.</title>
        <authorList>
            <person name="Dang Y."/>
        </authorList>
    </citation>
    <scope>NUCLEOTIDE SEQUENCE [LARGE SCALE GENOMIC DNA]</scope>
    <source>
        <strain evidence="1 2">SM1704</strain>
    </source>
</reference>
<comment type="caution">
    <text evidence="1">The sequence shown here is derived from an EMBL/GenBank/DDBJ whole genome shotgun (WGS) entry which is preliminary data.</text>
</comment>
<dbReference type="Gene3D" id="2.40.160.60">
    <property type="entry name" value="Outer membrane protein transport protein (OMPP1/FadL/TodX)"/>
    <property type="match status" value="1"/>
</dbReference>
<evidence type="ECO:0000313" key="1">
    <source>
        <dbReference type="EMBL" id="RDY60164.1"/>
    </source>
</evidence>
<dbReference type="RefSeq" id="WP_116184773.1">
    <property type="nucleotide sequence ID" value="NZ_QTJX01000002.1"/>
</dbReference>
<name>A0A371JRN5_9FLAO</name>
<dbReference type="Proteomes" id="UP000261828">
    <property type="component" value="Unassembled WGS sequence"/>
</dbReference>
<dbReference type="AlphaFoldDB" id="A0A371JRN5"/>
<dbReference type="OrthoDB" id="9922at2"/>
<evidence type="ECO:0000313" key="2">
    <source>
        <dbReference type="Proteomes" id="UP000261828"/>
    </source>
</evidence>
<dbReference type="EMBL" id="QTJX01000002">
    <property type="protein sequence ID" value="RDY60164.1"/>
    <property type="molecule type" value="Genomic_DNA"/>
</dbReference>